<reference evidence="1 2" key="1">
    <citation type="journal article" date="2017" name="Water Res.">
        <title>Discovery and metagenomic analysis of an anammox bacterial enrichment related to Candidatus "Brocadia caroliniensis" in a full-scale glycerol-fed nitritation-denitritation separate centrate treatment process.</title>
        <authorList>
            <person name="Park H."/>
            <person name="Brotto A.C."/>
            <person name="van Loosdrecht M.C."/>
            <person name="Chandran K."/>
        </authorList>
    </citation>
    <scope>NUCLEOTIDE SEQUENCE [LARGE SCALE GENOMIC DNA]</scope>
    <source>
        <strain evidence="1">26THWARD</strain>
    </source>
</reference>
<proteinExistence type="predicted"/>
<dbReference type="EMBL" id="AYTS01000073">
    <property type="protein sequence ID" value="OOP56612.1"/>
    <property type="molecule type" value="Genomic_DNA"/>
</dbReference>
<name>A0A1V4ATZ2_9BACT</name>
<comment type="caution">
    <text evidence="1">The sequence shown here is derived from an EMBL/GenBank/DDBJ whole genome shotgun (WGS) entry which is preliminary data.</text>
</comment>
<evidence type="ECO:0000313" key="1">
    <source>
        <dbReference type="EMBL" id="OOP56612.1"/>
    </source>
</evidence>
<evidence type="ECO:0000313" key="2">
    <source>
        <dbReference type="Proteomes" id="UP000189681"/>
    </source>
</evidence>
<accession>A0A1V4ATZ2</accession>
<organism evidence="1 2">
    <name type="scientific">Candidatus Brocadia carolinensis</name>
    <dbReference type="NCBI Taxonomy" id="1004156"/>
    <lineage>
        <taxon>Bacteria</taxon>
        <taxon>Pseudomonadati</taxon>
        <taxon>Planctomycetota</taxon>
        <taxon>Candidatus Brocadiia</taxon>
        <taxon>Candidatus Brocadiales</taxon>
        <taxon>Candidatus Brocadiaceae</taxon>
        <taxon>Candidatus Brocadia</taxon>
    </lineage>
</organism>
<protein>
    <submittedName>
        <fullName evidence="1">Uncharacterized protein</fullName>
    </submittedName>
</protein>
<sequence length="83" mass="9441">MILWRIHLHYFLIYRIFQEVLTGYKENGVSAVWRLDFVVVSNEVEGLSSTVLLLVDTIGVNPFLTSEAAVLGERIARGDDLNF</sequence>
<gene>
    <name evidence="1" type="ORF">AYP45_08135</name>
</gene>
<dbReference type="AlphaFoldDB" id="A0A1V4ATZ2"/>
<dbReference type="Proteomes" id="UP000189681">
    <property type="component" value="Unassembled WGS sequence"/>
</dbReference>